<protein>
    <submittedName>
        <fullName evidence="2">Uncharacterized protein</fullName>
    </submittedName>
</protein>
<accession>A0A699VH89</accession>
<evidence type="ECO:0000256" key="1">
    <source>
        <dbReference type="SAM" id="MobiDB-lite"/>
    </source>
</evidence>
<sequence>CSTLHLLRSDSVGPGCLAAPATELSPTSNPGVVRQAFFGGGMSASGISVLGEVDETRAGCSSSSSSFPSKGSSSGSPSSVSSSLPSKGSSSPSPPSVG</sequence>
<proteinExistence type="predicted"/>
<name>A0A699VH89_TANCI</name>
<feature type="region of interest" description="Disordered" evidence="1">
    <location>
        <begin position="55"/>
        <end position="98"/>
    </location>
</feature>
<gene>
    <name evidence="2" type="ORF">Tci_906586</name>
</gene>
<reference evidence="2" key="1">
    <citation type="journal article" date="2019" name="Sci. Rep.">
        <title>Draft genome of Tanacetum cinerariifolium, the natural source of mosquito coil.</title>
        <authorList>
            <person name="Yamashiro T."/>
            <person name="Shiraishi A."/>
            <person name="Satake H."/>
            <person name="Nakayama K."/>
        </authorList>
    </citation>
    <scope>NUCLEOTIDE SEQUENCE</scope>
</reference>
<comment type="caution">
    <text evidence="2">The sequence shown here is derived from an EMBL/GenBank/DDBJ whole genome shotgun (WGS) entry which is preliminary data.</text>
</comment>
<organism evidence="2">
    <name type="scientific">Tanacetum cinerariifolium</name>
    <name type="common">Dalmatian daisy</name>
    <name type="synonym">Chrysanthemum cinerariifolium</name>
    <dbReference type="NCBI Taxonomy" id="118510"/>
    <lineage>
        <taxon>Eukaryota</taxon>
        <taxon>Viridiplantae</taxon>
        <taxon>Streptophyta</taxon>
        <taxon>Embryophyta</taxon>
        <taxon>Tracheophyta</taxon>
        <taxon>Spermatophyta</taxon>
        <taxon>Magnoliopsida</taxon>
        <taxon>eudicotyledons</taxon>
        <taxon>Gunneridae</taxon>
        <taxon>Pentapetalae</taxon>
        <taxon>asterids</taxon>
        <taxon>campanulids</taxon>
        <taxon>Asterales</taxon>
        <taxon>Asteraceae</taxon>
        <taxon>Asteroideae</taxon>
        <taxon>Anthemideae</taxon>
        <taxon>Anthemidinae</taxon>
        <taxon>Tanacetum</taxon>
    </lineage>
</organism>
<feature type="non-terminal residue" evidence="2">
    <location>
        <position position="1"/>
    </location>
</feature>
<dbReference type="AlphaFoldDB" id="A0A699VH89"/>
<dbReference type="EMBL" id="BKCJ011448787">
    <property type="protein sequence ID" value="GFD34617.1"/>
    <property type="molecule type" value="Genomic_DNA"/>
</dbReference>
<evidence type="ECO:0000313" key="2">
    <source>
        <dbReference type="EMBL" id="GFD34617.1"/>
    </source>
</evidence>
<feature type="compositionally biased region" description="Low complexity" evidence="1">
    <location>
        <begin position="61"/>
        <end position="91"/>
    </location>
</feature>
<feature type="region of interest" description="Disordered" evidence="1">
    <location>
        <begin position="9"/>
        <end position="30"/>
    </location>
</feature>